<organism evidence="1 2">
    <name type="scientific">Gigaspora rosea</name>
    <dbReference type="NCBI Taxonomy" id="44941"/>
    <lineage>
        <taxon>Eukaryota</taxon>
        <taxon>Fungi</taxon>
        <taxon>Fungi incertae sedis</taxon>
        <taxon>Mucoromycota</taxon>
        <taxon>Glomeromycotina</taxon>
        <taxon>Glomeromycetes</taxon>
        <taxon>Diversisporales</taxon>
        <taxon>Gigasporaceae</taxon>
        <taxon>Gigaspora</taxon>
    </lineage>
</organism>
<protein>
    <submittedName>
        <fullName evidence="1">Uncharacterized protein</fullName>
    </submittedName>
</protein>
<name>A0A397UNU9_9GLOM</name>
<dbReference type="Proteomes" id="UP000266673">
    <property type="component" value="Unassembled WGS sequence"/>
</dbReference>
<accession>A0A397UNU9</accession>
<reference evidence="1 2" key="1">
    <citation type="submission" date="2018-06" db="EMBL/GenBank/DDBJ databases">
        <title>Comparative genomics reveals the genomic features of Rhizophagus irregularis, R. cerebriforme, R. diaphanum and Gigaspora rosea, and their symbiotic lifestyle signature.</title>
        <authorList>
            <person name="Morin E."/>
            <person name="San Clemente H."/>
            <person name="Chen E.C.H."/>
            <person name="De La Providencia I."/>
            <person name="Hainaut M."/>
            <person name="Kuo A."/>
            <person name="Kohler A."/>
            <person name="Murat C."/>
            <person name="Tang N."/>
            <person name="Roy S."/>
            <person name="Loubradou J."/>
            <person name="Henrissat B."/>
            <person name="Grigoriev I.V."/>
            <person name="Corradi N."/>
            <person name="Roux C."/>
            <person name="Martin F.M."/>
        </authorList>
    </citation>
    <scope>NUCLEOTIDE SEQUENCE [LARGE SCALE GENOMIC DNA]</scope>
    <source>
        <strain evidence="1 2">DAOM 194757</strain>
    </source>
</reference>
<gene>
    <name evidence="1" type="ORF">C2G38_2104290</name>
</gene>
<proteinExistence type="predicted"/>
<keyword evidence="2" id="KW-1185">Reference proteome</keyword>
<dbReference type="EMBL" id="QKWP01001165">
    <property type="protein sequence ID" value="RIB11181.1"/>
    <property type="molecule type" value="Genomic_DNA"/>
</dbReference>
<sequence>MAWLCKILDLIGPRDAICHLVLNFHLSIVAWTVLRFDFHMPIIAWIVLK</sequence>
<evidence type="ECO:0000313" key="2">
    <source>
        <dbReference type="Proteomes" id="UP000266673"/>
    </source>
</evidence>
<evidence type="ECO:0000313" key="1">
    <source>
        <dbReference type="EMBL" id="RIB11181.1"/>
    </source>
</evidence>
<dbReference type="AlphaFoldDB" id="A0A397UNU9"/>
<comment type="caution">
    <text evidence="1">The sequence shown here is derived from an EMBL/GenBank/DDBJ whole genome shotgun (WGS) entry which is preliminary data.</text>
</comment>